<protein>
    <submittedName>
        <fullName evidence="1">Uncharacterized protein</fullName>
    </submittedName>
</protein>
<evidence type="ECO:0000313" key="2">
    <source>
        <dbReference type="Proteomes" id="UP000320547"/>
    </source>
</evidence>
<dbReference type="AlphaFoldDB" id="A0A562UVX5"/>
<sequence>MPIRQPNSERFGRAFRVFAALFLLASGDEVMANECAVSEAVGRIEVLERSRETDVQVERSTGKTGNALPYQYLCIGDTIRSSGSGAVVGVRWDGDMTTQYITTPEFTVQAERTNSLGSIAKDWLARFGFLSAGSRVKTATATAARTLLEDDNRDGKPADGLRVDIERRQFVASDRDAIAMIWSGEAHSIRISIPGDEPDQNFSVQDQSFVVIPFPEHSESMFVELTGAKGSAETIEIKRSDSLPYPPNPESAELRQDDLALAIWLSLEAGPSWRLEGLSRLYEMSGSNLAADHVWAEFVSGRQTND</sequence>
<name>A0A562UVX5_9SPHN</name>
<evidence type="ECO:0000313" key="1">
    <source>
        <dbReference type="EMBL" id="TWJ09784.1"/>
    </source>
</evidence>
<proteinExistence type="predicted"/>
<keyword evidence="2" id="KW-1185">Reference proteome</keyword>
<gene>
    <name evidence="1" type="ORF">JN10_1430</name>
</gene>
<dbReference type="STRING" id="476157.GCA_001663155_01924"/>
<accession>A0A562UVX5</accession>
<reference evidence="1 2" key="1">
    <citation type="submission" date="2019-07" db="EMBL/GenBank/DDBJ databases">
        <title>Genomic Encyclopedia of Archaeal and Bacterial Type Strains, Phase II (KMG-II): from individual species to whole genera.</title>
        <authorList>
            <person name="Goeker M."/>
        </authorList>
    </citation>
    <scope>NUCLEOTIDE SEQUENCE [LARGE SCALE GENOMIC DNA]</scope>
    <source>
        <strain evidence="1 2">ATCC BAA-2084</strain>
    </source>
</reference>
<dbReference type="Proteomes" id="UP000320547">
    <property type="component" value="Unassembled WGS sequence"/>
</dbReference>
<dbReference type="EMBL" id="VLLK01000001">
    <property type="protein sequence ID" value="TWJ09784.1"/>
    <property type="molecule type" value="Genomic_DNA"/>
</dbReference>
<organism evidence="1 2">
    <name type="scientific">Altererythrobacter ishigakiensis</name>
    <dbReference type="NCBI Taxonomy" id="476157"/>
    <lineage>
        <taxon>Bacteria</taxon>
        <taxon>Pseudomonadati</taxon>
        <taxon>Pseudomonadota</taxon>
        <taxon>Alphaproteobacteria</taxon>
        <taxon>Sphingomonadales</taxon>
        <taxon>Erythrobacteraceae</taxon>
        <taxon>Altererythrobacter</taxon>
    </lineage>
</organism>
<comment type="caution">
    <text evidence="1">The sequence shown here is derived from an EMBL/GenBank/DDBJ whole genome shotgun (WGS) entry which is preliminary data.</text>
</comment>